<protein>
    <submittedName>
        <fullName evidence="1">Uncharacterized protein</fullName>
    </submittedName>
</protein>
<proteinExistence type="predicted"/>
<dbReference type="AlphaFoldDB" id="A0A9J6F0X8"/>
<accession>A0A9J6F0X8</accession>
<dbReference type="Proteomes" id="UP000821866">
    <property type="component" value="Chromosome 1"/>
</dbReference>
<comment type="caution">
    <text evidence="1">The sequence shown here is derived from an EMBL/GenBank/DDBJ whole genome shotgun (WGS) entry which is preliminary data.</text>
</comment>
<keyword evidence="2" id="KW-1185">Reference proteome</keyword>
<name>A0A9J6F0X8_RHIMP</name>
<reference evidence="1" key="1">
    <citation type="journal article" date="2020" name="Cell">
        <title>Large-Scale Comparative Analyses of Tick Genomes Elucidate Their Genetic Diversity and Vector Capacities.</title>
        <authorList>
            <consortium name="Tick Genome and Microbiome Consortium (TIGMIC)"/>
            <person name="Jia N."/>
            <person name="Wang J."/>
            <person name="Shi W."/>
            <person name="Du L."/>
            <person name="Sun Y."/>
            <person name="Zhan W."/>
            <person name="Jiang J.F."/>
            <person name="Wang Q."/>
            <person name="Zhang B."/>
            <person name="Ji P."/>
            <person name="Bell-Sakyi L."/>
            <person name="Cui X.M."/>
            <person name="Yuan T.T."/>
            <person name="Jiang B.G."/>
            <person name="Yang W.F."/>
            <person name="Lam T.T."/>
            <person name="Chang Q.C."/>
            <person name="Ding S.J."/>
            <person name="Wang X.J."/>
            <person name="Zhu J.G."/>
            <person name="Ruan X.D."/>
            <person name="Zhao L."/>
            <person name="Wei J.T."/>
            <person name="Ye R.Z."/>
            <person name="Que T.C."/>
            <person name="Du C.H."/>
            <person name="Zhou Y.H."/>
            <person name="Cheng J.X."/>
            <person name="Dai P.F."/>
            <person name="Guo W.B."/>
            <person name="Han X.H."/>
            <person name="Huang E.J."/>
            <person name="Li L.F."/>
            <person name="Wei W."/>
            <person name="Gao Y.C."/>
            <person name="Liu J.Z."/>
            <person name="Shao H.Z."/>
            <person name="Wang X."/>
            <person name="Wang C.C."/>
            <person name="Yang T.C."/>
            <person name="Huo Q.B."/>
            <person name="Li W."/>
            <person name="Chen H.Y."/>
            <person name="Chen S.E."/>
            <person name="Zhou L.G."/>
            <person name="Ni X.B."/>
            <person name="Tian J.H."/>
            <person name="Sheng Y."/>
            <person name="Liu T."/>
            <person name="Pan Y.S."/>
            <person name="Xia L.Y."/>
            <person name="Li J."/>
            <person name="Zhao F."/>
            <person name="Cao W.C."/>
        </authorList>
    </citation>
    <scope>NUCLEOTIDE SEQUENCE</scope>
    <source>
        <strain evidence="1">Rmic-2018</strain>
    </source>
</reference>
<dbReference type="EMBL" id="JABSTU010000001">
    <property type="protein sequence ID" value="KAH8040092.1"/>
    <property type="molecule type" value="Genomic_DNA"/>
</dbReference>
<evidence type="ECO:0000313" key="1">
    <source>
        <dbReference type="EMBL" id="KAH8040092.1"/>
    </source>
</evidence>
<gene>
    <name evidence="1" type="ORF">HPB51_009348</name>
</gene>
<evidence type="ECO:0000313" key="2">
    <source>
        <dbReference type="Proteomes" id="UP000821866"/>
    </source>
</evidence>
<sequence length="201" mass="22688">MTFPKCQHKLNTLVKSVESTPVPVKKVKATDVCKTGSTFITREERLFMFLSSELSKACGVFLNNIILAFETVNCHLQAQAPQIHKLQPIVLNLLEDILSRFVRPALLKQHNDICLIDYHSRNVQKNDQDLVIGHQAKCVVEKLKPSDKKEFFEAVRRGCVKPTFSQAVLSSSEQNCSVLALRKTSPLVNMSARHNPCLQIF</sequence>
<dbReference type="VEuPathDB" id="VectorBase:LOC119164598"/>
<reference evidence="1" key="2">
    <citation type="submission" date="2021-09" db="EMBL/GenBank/DDBJ databases">
        <authorList>
            <person name="Jia N."/>
            <person name="Wang J."/>
            <person name="Shi W."/>
            <person name="Du L."/>
            <person name="Sun Y."/>
            <person name="Zhan W."/>
            <person name="Jiang J."/>
            <person name="Wang Q."/>
            <person name="Zhang B."/>
            <person name="Ji P."/>
            <person name="Sakyi L.B."/>
            <person name="Cui X."/>
            <person name="Yuan T."/>
            <person name="Jiang B."/>
            <person name="Yang W."/>
            <person name="Lam T.T.-Y."/>
            <person name="Chang Q."/>
            <person name="Ding S."/>
            <person name="Wang X."/>
            <person name="Zhu J."/>
            <person name="Ruan X."/>
            <person name="Zhao L."/>
            <person name="Wei J."/>
            <person name="Que T."/>
            <person name="Du C."/>
            <person name="Cheng J."/>
            <person name="Dai P."/>
            <person name="Han X."/>
            <person name="Huang E."/>
            <person name="Gao Y."/>
            <person name="Liu J."/>
            <person name="Shao H."/>
            <person name="Ye R."/>
            <person name="Li L."/>
            <person name="Wei W."/>
            <person name="Wang X."/>
            <person name="Wang C."/>
            <person name="Huo Q."/>
            <person name="Li W."/>
            <person name="Guo W."/>
            <person name="Chen H."/>
            <person name="Chen S."/>
            <person name="Zhou L."/>
            <person name="Zhou L."/>
            <person name="Ni X."/>
            <person name="Tian J."/>
            <person name="Zhou Y."/>
            <person name="Sheng Y."/>
            <person name="Liu T."/>
            <person name="Pan Y."/>
            <person name="Xia L."/>
            <person name="Li J."/>
            <person name="Zhao F."/>
            <person name="Cao W."/>
        </authorList>
    </citation>
    <scope>NUCLEOTIDE SEQUENCE</scope>
    <source>
        <strain evidence="1">Rmic-2018</strain>
        <tissue evidence="1">Larvae</tissue>
    </source>
</reference>
<organism evidence="1 2">
    <name type="scientific">Rhipicephalus microplus</name>
    <name type="common">Cattle tick</name>
    <name type="synonym">Boophilus microplus</name>
    <dbReference type="NCBI Taxonomy" id="6941"/>
    <lineage>
        <taxon>Eukaryota</taxon>
        <taxon>Metazoa</taxon>
        <taxon>Ecdysozoa</taxon>
        <taxon>Arthropoda</taxon>
        <taxon>Chelicerata</taxon>
        <taxon>Arachnida</taxon>
        <taxon>Acari</taxon>
        <taxon>Parasitiformes</taxon>
        <taxon>Ixodida</taxon>
        <taxon>Ixodoidea</taxon>
        <taxon>Ixodidae</taxon>
        <taxon>Rhipicephalinae</taxon>
        <taxon>Rhipicephalus</taxon>
        <taxon>Boophilus</taxon>
    </lineage>
</organism>